<sequence length="322" mass="37659">MAHHLYKYGEFEINDKPATLYQLEGRFAFINQLTWYNNKLDGEKHHFQRLCSRERQYQKFLFYKYFFANPKPLIVTEGKTDVAYLKSALKKLYNEYPNLITKNSNGKFEFKISFLNKTKRLKHFMGIFQDGGTALKNIYDFFDSKKSDTTNYLSFFKKTSNTLPINPVILMFDNEIHSGDKKPIGNFLNHAKLDEKKREDLKHKNFVDIIDNLYLLTTPLIGDKSECDIEDLFEDSVLSHKIDGKEFTKKDKYDVSKYYGKEIFSKYILTNYSSINFTNFRTILDNIDNIINTHRKGGAGAGHDLEEKNIDMISAGKVLLEI</sequence>
<name>A0A3D9HQI4_9BACL</name>
<proteinExistence type="predicted"/>
<accession>A0A3D9HQI4</accession>
<protein>
    <submittedName>
        <fullName evidence="1">Uncharacterized protein</fullName>
    </submittedName>
</protein>
<keyword evidence="2" id="KW-1185">Reference proteome</keyword>
<gene>
    <name evidence="1" type="ORF">DFP98_1636</name>
</gene>
<reference evidence="1 2" key="1">
    <citation type="submission" date="2018-07" db="EMBL/GenBank/DDBJ databases">
        <title>Genomic Encyclopedia of Type Strains, Phase III (KMG-III): the genomes of soil and plant-associated and newly described type strains.</title>
        <authorList>
            <person name="Whitman W."/>
        </authorList>
    </citation>
    <scope>NUCLEOTIDE SEQUENCE [LARGE SCALE GENOMIC DNA]</scope>
    <source>
        <strain evidence="1 2">CECT 7287</strain>
    </source>
</reference>
<evidence type="ECO:0000313" key="1">
    <source>
        <dbReference type="EMBL" id="RED51777.1"/>
    </source>
</evidence>
<comment type="caution">
    <text evidence="1">The sequence shown here is derived from an EMBL/GenBank/DDBJ whole genome shotgun (WGS) entry which is preliminary data.</text>
</comment>
<organism evidence="1 2">
    <name type="scientific">Cohnella phaseoli</name>
    <dbReference type="NCBI Taxonomy" id="456490"/>
    <lineage>
        <taxon>Bacteria</taxon>
        <taxon>Bacillati</taxon>
        <taxon>Bacillota</taxon>
        <taxon>Bacilli</taxon>
        <taxon>Bacillales</taxon>
        <taxon>Paenibacillaceae</taxon>
        <taxon>Cohnella</taxon>
    </lineage>
</organism>
<dbReference type="Proteomes" id="UP000256977">
    <property type="component" value="Unassembled WGS sequence"/>
</dbReference>
<dbReference type="AlphaFoldDB" id="A0A3D9HQI4"/>
<evidence type="ECO:0000313" key="2">
    <source>
        <dbReference type="Proteomes" id="UP000256977"/>
    </source>
</evidence>
<dbReference type="EMBL" id="QRDZ01000063">
    <property type="protein sequence ID" value="RED51777.1"/>
    <property type="molecule type" value="Genomic_DNA"/>
</dbReference>